<reference evidence="1 2" key="1">
    <citation type="journal article" date="2023" name="Plants (Basel)">
        <title>Bridging the Gap: Combining Genomics and Transcriptomics Approaches to Understand Stylosanthes scabra, an Orphan Legume from the Brazilian Caatinga.</title>
        <authorList>
            <person name="Ferreira-Neto J.R.C."/>
            <person name="da Silva M.D."/>
            <person name="Binneck E."/>
            <person name="de Melo N.F."/>
            <person name="da Silva R.H."/>
            <person name="de Melo A.L.T.M."/>
            <person name="Pandolfi V."/>
            <person name="Bustamante F.O."/>
            <person name="Brasileiro-Vidal A.C."/>
            <person name="Benko-Iseppon A.M."/>
        </authorList>
    </citation>
    <scope>NUCLEOTIDE SEQUENCE [LARGE SCALE GENOMIC DNA]</scope>
    <source>
        <tissue evidence="1">Leaves</tissue>
    </source>
</reference>
<comment type="caution">
    <text evidence="1">The sequence shown here is derived from an EMBL/GenBank/DDBJ whole genome shotgun (WGS) entry which is preliminary data.</text>
</comment>
<gene>
    <name evidence="1" type="ORF">PIB30_038501</name>
</gene>
<keyword evidence="2" id="KW-1185">Reference proteome</keyword>
<sequence>MTHSLPHFDEAVSLSLLFQSLHRAPTTFSPHFLPSRSFVRSSVATIVLVDRDLNTYDRIVEWERRVNLCGAIEILSFLAYCMSLDNGRVDLLWKGFMPNYETWVQHREENLEDLPRYRLGGYNASNEDLAMNSWSDNVVRCESLLADVFP</sequence>
<protein>
    <submittedName>
        <fullName evidence="1">Uncharacterized protein</fullName>
    </submittedName>
</protein>
<dbReference type="Proteomes" id="UP001341840">
    <property type="component" value="Unassembled WGS sequence"/>
</dbReference>
<evidence type="ECO:0000313" key="2">
    <source>
        <dbReference type="Proteomes" id="UP001341840"/>
    </source>
</evidence>
<accession>A0ABU6SEC3</accession>
<dbReference type="EMBL" id="JASCZI010060614">
    <property type="protein sequence ID" value="MED6134610.1"/>
    <property type="molecule type" value="Genomic_DNA"/>
</dbReference>
<evidence type="ECO:0000313" key="1">
    <source>
        <dbReference type="EMBL" id="MED6134610.1"/>
    </source>
</evidence>
<name>A0ABU6SEC3_9FABA</name>
<proteinExistence type="predicted"/>
<organism evidence="1 2">
    <name type="scientific">Stylosanthes scabra</name>
    <dbReference type="NCBI Taxonomy" id="79078"/>
    <lineage>
        <taxon>Eukaryota</taxon>
        <taxon>Viridiplantae</taxon>
        <taxon>Streptophyta</taxon>
        <taxon>Embryophyta</taxon>
        <taxon>Tracheophyta</taxon>
        <taxon>Spermatophyta</taxon>
        <taxon>Magnoliopsida</taxon>
        <taxon>eudicotyledons</taxon>
        <taxon>Gunneridae</taxon>
        <taxon>Pentapetalae</taxon>
        <taxon>rosids</taxon>
        <taxon>fabids</taxon>
        <taxon>Fabales</taxon>
        <taxon>Fabaceae</taxon>
        <taxon>Papilionoideae</taxon>
        <taxon>50 kb inversion clade</taxon>
        <taxon>dalbergioids sensu lato</taxon>
        <taxon>Dalbergieae</taxon>
        <taxon>Pterocarpus clade</taxon>
        <taxon>Stylosanthes</taxon>
    </lineage>
</organism>